<organism evidence="1 2">
    <name type="scientific">Nonomuraea thailandensis</name>
    <dbReference type="NCBI Taxonomy" id="1188745"/>
    <lineage>
        <taxon>Bacteria</taxon>
        <taxon>Bacillati</taxon>
        <taxon>Actinomycetota</taxon>
        <taxon>Actinomycetes</taxon>
        <taxon>Streptosporangiales</taxon>
        <taxon>Streptosporangiaceae</taxon>
        <taxon>Nonomuraea</taxon>
    </lineage>
</organism>
<dbReference type="Proteomes" id="UP001139648">
    <property type="component" value="Unassembled WGS sequence"/>
</dbReference>
<gene>
    <name evidence="1" type="ORF">HD597_011691</name>
</gene>
<evidence type="ECO:0000313" key="1">
    <source>
        <dbReference type="EMBL" id="MCP2364671.1"/>
    </source>
</evidence>
<accession>A0A9X2GT46</accession>
<sequence>MSDCVAFGVASARGDERLAGRVHVLPAAVMKVVMCRACGGAALRREIRTAKGNAGILAVIAVAGTIAGAK</sequence>
<name>A0A9X2GT46_9ACTN</name>
<protein>
    <submittedName>
        <fullName evidence="1">Uncharacterized protein</fullName>
    </submittedName>
</protein>
<dbReference type="RefSeq" id="WP_253757369.1">
    <property type="nucleotide sequence ID" value="NZ_BAABKA010000012.1"/>
</dbReference>
<dbReference type="AlphaFoldDB" id="A0A9X2GT46"/>
<keyword evidence="2" id="KW-1185">Reference proteome</keyword>
<proteinExistence type="predicted"/>
<dbReference type="EMBL" id="JAMZEB010000002">
    <property type="protein sequence ID" value="MCP2364671.1"/>
    <property type="molecule type" value="Genomic_DNA"/>
</dbReference>
<evidence type="ECO:0000313" key="2">
    <source>
        <dbReference type="Proteomes" id="UP001139648"/>
    </source>
</evidence>
<comment type="caution">
    <text evidence="1">The sequence shown here is derived from an EMBL/GenBank/DDBJ whole genome shotgun (WGS) entry which is preliminary data.</text>
</comment>
<reference evidence="1" key="1">
    <citation type="submission" date="2022-06" db="EMBL/GenBank/DDBJ databases">
        <title>Sequencing the genomes of 1000 actinobacteria strains.</title>
        <authorList>
            <person name="Klenk H.-P."/>
        </authorList>
    </citation>
    <scope>NUCLEOTIDE SEQUENCE</scope>
    <source>
        <strain evidence="1">DSM 46694</strain>
    </source>
</reference>